<organism evidence="4 5">
    <name type="scientific">Erythrobacter westpacificensis</name>
    <dbReference type="NCBI Taxonomy" id="1055231"/>
    <lineage>
        <taxon>Bacteria</taxon>
        <taxon>Pseudomonadati</taxon>
        <taxon>Pseudomonadota</taxon>
        <taxon>Alphaproteobacteria</taxon>
        <taxon>Sphingomonadales</taxon>
        <taxon>Erythrobacteraceae</taxon>
        <taxon>Erythrobacter/Porphyrobacter group</taxon>
        <taxon>Erythrobacter</taxon>
    </lineage>
</organism>
<keyword evidence="1 2" id="KW-0238">DNA-binding</keyword>
<dbReference type="PANTHER" id="PTHR30055:SF235">
    <property type="entry name" value="TRANSCRIPTIONAL REGULATORY PROTEIN"/>
    <property type="match status" value="1"/>
</dbReference>
<evidence type="ECO:0000313" key="5">
    <source>
        <dbReference type="Proteomes" id="UP001500518"/>
    </source>
</evidence>
<protein>
    <recommendedName>
        <fullName evidence="3">HTH tetR-type domain-containing protein</fullName>
    </recommendedName>
</protein>
<dbReference type="SUPFAM" id="SSF46689">
    <property type="entry name" value="Homeodomain-like"/>
    <property type="match status" value="1"/>
</dbReference>
<comment type="caution">
    <text evidence="4">The sequence shown here is derived from an EMBL/GenBank/DDBJ whole genome shotgun (WGS) entry which is preliminary data.</text>
</comment>
<dbReference type="RefSeq" id="WP_346031576.1">
    <property type="nucleotide sequence ID" value="NZ_BAABHV010000005.1"/>
</dbReference>
<dbReference type="InterPro" id="IPR009057">
    <property type="entry name" value="Homeodomain-like_sf"/>
</dbReference>
<accession>A0ABP9K146</accession>
<feature type="DNA-binding region" description="H-T-H motif" evidence="2">
    <location>
        <begin position="27"/>
        <end position="46"/>
    </location>
</feature>
<evidence type="ECO:0000313" key="4">
    <source>
        <dbReference type="EMBL" id="GAA5048192.1"/>
    </source>
</evidence>
<evidence type="ECO:0000259" key="3">
    <source>
        <dbReference type="PROSITE" id="PS50977"/>
    </source>
</evidence>
<dbReference type="EMBL" id="BAABHV010000005">
    <property type="protein sequence ID" value="GAA5048192.1"/>
    <property type="molecule type" value="Genomic_DNA"/>
</dbReference>
<dbReference type="Gene3D" id="1.10.357.10">
    <property type="entry name" value="Tetracycline Repressor, domain 2"/>
    <property type="match status" value="1"/>
</dbReference>
<dbReference type="InterPro" id="IPR001647">
    <property type="entry name" value="HTH_TetR"/>
</dbReference>
<reference evidence="5" key="1">
    <citation type="journal article" date="2019" name="Int. J. Syst. Evol. Microbiol.">
        <title>The Global Catalogue of Microorganisms (GCM) 10K type strain sequencing project: providing services to taxonomists for standard genome sequencing and annotation.</title>
        <authorList>
            <consortium name="The Broad Institute Genomics Platform"/>
            <consortium name="The Broad Institute Genome Sequencing Center for Infectious Disease"/>
            <person name="Wu L."/>
            <person name="Ma J."/>
        </authorList>
    </citation>
    <scope>NUCLEOTIDE SEQUENCE [LARGE SCALE GENOMIC DNA]</scope>
    <source>
        <strain evidence="5">JCM 18014</strain>
    </source>
</reference>
<evidence type="ECO:0000256" key="2">
    <source>
        <dbReference type="PROSITE-ProRule" id="PRU00335"/>
    </source>
</evidence>
<sequence length="197" mass="21320">MKQPGTRERLLAAAEQIVVMHGVTGLSVRKVGEQAGVNPTLVTYHFKTIENLLTELAQQNLDPILAEWDLIAVGMDFHEILLRWLEPMSTAARFTDGGRALVVVDELAAHGEGAPRNLVLASMETFVLRLRESIAPHCPHLSAHELRARLRFISGAALGPPPRTHGAHSPPDGRALDDPAYLIAFARAALAGQPADP</sequence>
<proteinExistence type="predicted"/>
<name>A0ABP9K146_9SPHN</name>
<dbReference type="PROSITE" id="PS50977">
    <property type="entry name" value="HTH_TETR_2"/>
    <property type="match status" value="1"/>
</dbReference>
<keyword evidence="5" id="KW-1185">Reference proteome</keyword>
<feature type="domain" description="HTH tetR-type" evidence="3">
    <location>
        <begin position="4"/>
        <end position="64"/>
    </location>
</feature>
<dbReference type="Proteomes" id="UP001500518">
    <property type="component" value="Unassembled WGS sequence"/>
</dbReference>
<dbReference type="Pfam" id="PF00440">
    <property type="entry name" value="TetR_N"/>
    <property type="match status" value="1"/>
</dbReference>
<evidence type="ECO:0000256" key="1">
    <source>
        <dbReference type="ARBA" id="ARBA00023125"/>
    </source>
</evidence>
<gene>
    <name evidence="4" type="ORF">GCM10023208_05160</name>
</gene>
<dbReference type="InterPro" id="IPR050109">
    <property type="entry name" value="HTH-type_TetR-like_transc_reg"/>
</dbReference>
<dbReference type="PANTHER" id="PTHR30055">
    <property type="entry name" value="HTH-TYPE TRANSCRIPTIONAL REGULATOR RUTR"/>
    <property type="match status" value="1"/>
</dbReference>